<protein>
    <recommendedName>
        <fullName evidence="4">Late embryogenesis abundant protein, LEA-14</fullName>
    </recommendedName>
</protein>
<dbReference type="Gramene" id="PRQ43711">
    <property type="protein sequence ID" value="PRQ43711"/>
    <property type="gene ID" value="RchiOBHm_Chr3g0471371"/>
</dbReference>
<keyword evidence="3" id="KW-1185">Reference proteome</keyword>
<feature type="transmembrane region" description="Helical" evidence="1">
    <location>
        <begin position="35"/>
        <end position="55"/>
    </location>
</feature>
<keyword evidence="1" id="KW-1133">Transmembrane helix</keyword>
<sequence>MKKIEALRAVLDPLLPSFKESDGYLRRCTRMMAGGALLSFVFIGILLIYSLFLFVRSAVRTDDVSELAYPQFRIDSAAVFELETTDYDLSATWNFTLVASYPNYGKLAIFDRVRAFVYYCPKDYMYFGDKYEYSLAKKQLPPFFMYGGNETRLDFRVGVIGAPVSPDEAKQISVGKTVVGSVKFGLMLMTPRKNTTDDTNGFIRFCDPIEFIFSSPTNNTGVFTGQSRACNFD</sequence>
<comment type="caution">
    <text evidence="2">The sequence shown here is derived from an EMBL/GenBank/DDBJ whole genome shotgun (WGS) entry which is preliminary data.</text>
</comment>
<evidence type="ECO:0000313" key="3">
    <source>
        <dbReference type="Proteomes" id="UP000238479"/>
    </source>
</evidence>
<gene>
    <name evidence="2" type="ORF">RchiOBHm_Chr3g0471371</name>
</gene>
<dbReference type="AlphaFoldDB" id="A0A2P6RBB2"/>
<reference evidence="2 3" key="1">
    <citation type="journal article" date="2018" name="Nat. Genet.">
        <title>The Rosa genome provides new insights in the design of modern roses.</title>
        <authorList>
            <person name="Bendahmane M."/>
        </authorList>
    </citation>
    <scope>NUCLEOTIDE SEQUENCE [LARGE SCALE GENOMIC DNA]</scope>
    <source>
        <strain evidence="3">cv. Old Blush</strain>
    </source>
</reference>
<evidence type="ECO:0008006" key="4">
    <source>
        <dbReference type="Google" id="ProtNLM"/>
    </source>
</evidence>
<name>A0A2P6RBB2_ROSCH</name>
<keyword evidence="1" id="KW-0812">Transmembrane</keyword>
<dbReference type="Proteomes" id="UP000238479">
    <property type="component" value="Chromosome 3"/>
</dbReference>
<organism evidence="2 3">
    <name type="scientific">Rosa chinensis</name>
    <name type="common">China rose</name>
    <dbReference type="NCBI Taxonomy" id="74649"/>
    <lineage>
        <taxon>Eukaryota</taxon>
        <taxon>Viridiplantae</taxon>
        <taxon>Streptophyta</taxon>
        <taxon>Embryophyta</taxon>
        <taxon>Tracheophyta</taxon>
        <taxon>Spermatophyta</taxon>
        <taxon>Magnoliopsida</taxon>
        <taxon>eudicotyledons</taxon>
        <taxon>Gunneridae</taxon>
        <taxon>Pentapetalae</taxon>
        <taxon>rosids</taxon>
        <taxon>fabids</taxon>
        <taxon>Rosales</taxon>
        <taxon>Rosaceae</taxon>
        <taxon>Rosoideae</taxon>
        <taxon>Rosoideae incertae sedis</taxon>
        <taxon>Rosa</taxon>
    </lineage>
</organism>
<accession>A0A2P6RBB2</accession>
<dbReference type="EMBL" id="PDCK01000041">
    <property type="protein sequence ID" value="PRQ43711.1"/>
    <property type="molecule type" value="Genomic_DNA"/>
</dbReference>
<evidence type="ECO:0000256" key="1">
    <source>
        <dbReference type="SAM" id="Phobius"/>
    </source>
</evidence>
<evidence type="ECO:0000313" key="2">
    <source>
        <dbReference type="EMBL" id="PRQ43711.1"/>
    </source>
</evidence>
<keyword evidence="1" id="KW-0472">Membrane</keyword>
<proteinExistence type="predicted"/>